<sequence>MVMSSDETPWQSPSAGPSGNDDAAQPSWSPDQPSASLGAGTSAPSTQPRFGAYGATPPGQATSGSWQSGYPGYEPAQGQADPAQPYGAPGSSGVPGGFFLAPKPGIIPLRPLSIGEIISGAFESLRANPKAMFVPALIVMSVLGVISAVLSFTSSLGLDSLATSSTSDLESVVVGLDLTTSTSPASLLTTLLGSGATTLLMSLASTVLTGLLIVAVSRSVLGRLATPGEVWQRTRSRVWALIGQSLLTSLIVYGVLAVGTGVTVAASVGMFTTFGSQRSALLTVVFALAIVVLALTTVCLTAFLWVRLSMAPAALVLENVGVLTAMSRSWELTRQGFWRVFGVLVLAAIISNVAVSVVGGVTGIVAGIVGAIIGSFALVSALSSLLGALLSAVIMPFTAAVTALTYIDLRMRREGLDVELRQAAA</sequence>
<feature type="compositionally biased region" description="Polar residues" evidence="1">
    <location>
        <begin position="1"/>
        <end position="17"/>
    </location>
</feature>
<feature type="transmembrane region" description="Helical" evidence="2">
    <location>
        <begin position="362"/>
        <end position="382"/>
    </location>
</feature>
<dbReference type="Pfam" id="PF25231">
    <property type="entry name" value="DUF7847"/>
    <property type="match status" value="1"/>
</dbReference>
<dbReference type="Proteomes" id="UP000234778">
    <property type="component" value="Unassembled WGS sequence"/>
</dbReference>
<feature type="transmembrane region" description="Helical" evidence="2">
    <location>
        <begin position="388"/>
        <end position="407"/>
    </location>
</feature>
<feature type="transmembrane region" description="Helical" evidence="2">
    <location>
        <begin position="238"/>
        <end position="268"/>
    </location>
</feature>
<keyword evidence="2" id="KW-0472">Membrane</keyword>
<gene>
    <name evidence="4" type="ORF">CYJ26_03330</name>
</gene>
<evidence type="ECO:0000313" key="4">
    <source>
        <dbReference type="EMBL" id="PKY99172.1"/>
    </source>
</evidence>
<accession>A0A2I1KU67</accession>
<feature type="compositionally biased region" description="Polar residues" evidence="1">
    <location>
        <begin position="59"/>
        <end position="68"/>
    </location>
</feature>
<feature type="domain" description="DUF7847" evidence="3">
    <location>
        <begin position="112"/>
        <end position="408"/>
    </location>
</feature>
<evidence type="ECO:0000256" key="1">
    <source>
        <dbReference type="SAM" id="MobiDB-lite"/>
    </source>
</evidence>
<feature type="transmembrane region" description="Helical" evidence="2">
    <location>
        <begin position="196"/>
        <end position="217"/>
    </location>
</feature>
<proteinExistence type="predicted"/>
<feature type="transmembrane region" description="Helical" evidence="2">
    <location>
        <begin position="336"/>
        <end position="355"/>
    </location>
</feature>
<organism evidence="4 5">
    <name type="scientific">Actinomyces urogenitalis</name>
    <dbReference type="NCBI Taxonomy" id="103621"/>
    <lineage>
        <taxon>Bacteria</taxon>
        <taxon>Bacillati</taxon>
        <taxon>Actinomycetota</taxon>
        <taxon>Actinomycetes</taxon>
        <taxon>Actinomycetales</taxon>
        <taxon>Actinomycetaceae</taxon>
        <taxon>Actinomyces</taxon>
    </lineage>
</organism>
<dbReference type="InterPro" id="IPR057169">
    <property type="entry name" value="DUF7847"/>
</dbReference>
<dbReference type="EMBL" id="PKHA01000002">
    <property type="protein sequence ID" value="PKY99172.1"/>
    <property type="molecule type" value="Genomic_DNA"/>
</dbReference>
<evidence type="ECO:0000313" key="5">
    <source>
        <dbReference type="Proteomes" id="UP000234778"/>
    </source>
</evidence>
<feature type="compositionally biased region" description="Polar residues" evidence="1">
    <location>
        <begin position="26"/>
        <end position="35"/>
    </location>
</feature>
<keyword evidence="2" id="KW-1133">Transmembrane helix</keyword>
<reference evidence="4 5" key="1">
    <citation type="submission" date="2017-12" db="EMBL/GenBank/DDBJ databases">
        <title>Phylogenetic diversity of female urinary microbiome.</title>
        <authorList>
            <person name="Thomas-White K."/>
            <person name="Wolfe A.J."/>
        </authorList>
    </citation>
    <scope>NUCLEOTIDE SEQUENCE [LARGE SCALE GENOMIC DNA]</scope>
    <source>
        <strain evidence="4 5">UMB0319</strain>
    </source>
</reference>
<feature type="transmembrane region" description="Helical" evidence="2">
    <location>
        <begin position="280"/>
        <end position="306"/>
    </location>
</feature>
<evidence type="ECO:0000256" key="2">
    <source>
        <dbReference type="SAM" id="Phobius"/>
    </source>
</evidence>
<protein>
    <submittedName>
        <fullName evidence="4">Glycerophosphodiester phosphodiesterase</fullName>
    </submittedName>
</protein>
<name>A0A2I1KU67_9ACTO</name>
<feature type="transmembrane region" description="Helical" evidence="2">
    <location>
        <begin position="313"/>
        <end position="330"/>
    </location>
</feature>
<keyword evidence="2" id="KW-0812">Transmembrane</keyword>
<dbReference type="AlphaFoldDB" id="A0A2I1KU67"/>
<comment type="caution">
    <text evidence="4">The sequence shown here is derived from an EMBL/GenBank/DDBJ whole genome shotgun (WGS) entry which is preliminary data.</text>
</comment>
<feature type="region of interest" description="Disordered" evidence="1">
    <location>
        <begin position="1"/>
        <end position="89"/>
    </location>
</feature>
<evidence type="ECO:0000259" key="3">
    <source>
        <dbReference type="Pfam" id="PF25231"/>
    </source>
</evidence>
<feature type="transmembrane region" description="Helical" evidence="2">
    <location>
        <begin position="132"/>
        <end position="152"/>
    </location>
</feature>